<comment type="similarity">
    <text evidence="1 4 5">Belongs to the bacterial ribosomal protein bL17 family.</text>
</comment>
<dbReference type="EMBL" id="NJBN01000005">
    <property type="protein sequence ID" value="TKJ40401.1"/>
    <property type="molecule type" value="Genomic_DNA"/>
</dbReference>
<dbReference type="NCBIfam" id="TIGR00059">
    <property type="entry name" value="L17"/>
    <property type="match status" value="1"/>
</dbReference>
<evidence type="ECO:0000256" key="2">
    <source>
        <dbReference type="ARBA" id="ARBA00022980"/>
    </source>
</evidence>
<dbReference type="AlphaFoldDB" id="A0A532UZM3"/>
<protein>
    <recommendedName>
        <fullName evidence="4">Large ribosomal subunit protein bL17</fullName>
    </recommendedName>
</protein>
<evidence type="ECO:0000256" key="5">
    <source>
        <dbReference type="RuleBase" id="RU000660"/>
    </source>
</evidence>
<dbReference type="HAMAP" id="MF_01368">
    <property type="entry name" value="Ribosomal_bL17"/>
    <property type="match status" value="1"/>
</dbReference>
<dbReference type="Gene3D" id="3.90.1030.10">
    <property type="entry name" value="Ribosomal protein L17"/>
    <property type="match status" value="1"/>
</dbReference>
<sequence>MKHRVAKVHLNRTASHRKALLANMACCLIKEKQIKTTVAKARAVRPFIERMITFARKGDLSSRRHVLKHLRYKPAVKVLFDEIGPFYAERNGGYTRILKLGQRRGDAAPLAILELVDKEALSGDKTKDKKASAKKATKKVKQEKEDKKVETDTEES</sequence>
<evidence type="ECO:0000256" key="1">
    <source>
        <dbReference type="ARBA" id="ARBA00008777"/>
    </source>
</evidence>
<name>A0A532UZM3_UNCL8</name>
<gene>
    <name evidence="4" type="primary">rplQ</name>
    <name evidence="7" type="ORF">CEE37_08755</name>
</gene>
<dbReference type="GO" id="GO:0022625">
    <property type="term" value="C:cytosolic large ribosomal subunit"/>
    <property type="evidence" value="ECO:0007669"/>
    <property type="project" value="TreeGrafter"/>
</dbReference>
<proteinExistence type="inferred from homology"/>
<evidence type="ECO:0000256" key="4">
    <source>
        <dbReference type="HAMAP-Rule" id="MF_01368"/>
    </source>
</evidence>
<dbReference type="InterPro" id="IPR036373">
    <property type="entry name" value="Ribosomal_bL17_sf"/>
</dbReference>
<evidence type="ECO:0000256" key="6">
    <source>
        <dbReference type="SAM" id="MobiDB-lite"/>
    </source>
</evidence>
<dbReference type="GO" id="GO:0006412">
    <property type="term" value="P:translation"/>
    <property type="evidence" value="ECO:0007669"/>
    <property type="project" value="UniProtKB-UniRule"/>
</dbReference>
<evidence type="ECO:0000313" key="8">
    <source>
        <dbReference type="Proteomes" id="UP000319619"/>
    </source>
</evidence>
<dbReference type="PANTHER" id="PTHR14413">
    <property type="entry name" value="RIBOSOMAL PROTEIN L17"/>
    <property type="match status" value="1"/>
</dbReference>
<accession>A0A532UZM3</accession>
<keyword evidence="3 4" id="KW-0687">Ribonucleoprotein</keyword>
<dbReference type="Proteomes" id="UP000319619">
    <property type="component" value="Unassembled WGS sequence"/>
</dbReference>
<keyword evidence="2 4" id="KW-0689">Ribosomal protein</keyword>
<dbReference type="InterPro" id="IPR000456">
    <property type="entry name" value="Ribosomal_bL17"/>
</dbReference>
<reference evidence="7 8" key="1">
    <citation type="submission" date="2017-06" db="EMBL/GenBank/DDBJ databases">
        <title>Novel microbial phyla capable of carbon fixation and sulfur reduction in deep-sea sediments.</title>
        <authorList>
            <person name="Huang J."/>
            <person name="Baker B."/>
            <person name="Wang Y."/>
        </authorList>
    </citation>
    <scope>NUCLEOTIDE SEQUENCE [LARGE SCALE GENOMIC DNA]</scope>
    <source>
        <strain evidence="7">B3_LCP</strain>
    </source>
</reference>
<evidence type="ECO:0000313" key="7">
    <source>
        <dbReference type="EMBL" id="TKJ40401.1"/>
    </source>
</evidence>
<feature type="region of interest" description="Disordered" evidence="6">
    <location>
        <begin position="122"/>
        <end position="156"/>
    </location>
</feature>
<dbReference type="GO" id="GO:0003735">
    <property type="term" value="F:structural constituent of ribosome"/>
    <property type="evidence" value="ECO:0007669"/>
    <property type="project" value="InterPro"/>
</dbReference>
<feature type="compositionally biased region" description="Basic and acidic residues" evidence="6">
    <location>
        <begin position="140"/>
        <end position="156"/>
    </location>
</feature>
<dbReference type="SUPFAM" id="SSF64263">
    <property type="entry name" value="Prokaryotic ribosomal protein L17"/>
    <property type="match status" value="1"/>
</dbReference>
<dbReference type="PANTHER" id="PTHR14413:SF16">
    <property type="entry name" value="LARGE RIBOSOMAL SUBUNIT PROTEIN BL17M"/>
    <property type="match status" value="1"/>
</dbReference>
<dbReference type="PROSITE" id="PS01167">
    <property type="entry name" value="RIBOSOMAL_L17"/>
    <property type="match status" value="1"/>
</dbReference>
<dbReference type="Pfam" id="PF01196">
    <property type="entry name" value="Ribosomal_L17"/>
    <property type="match status" value="1"/>
</dbReference>
<dbReference type="InterPro" id="IPR047859">
    <property type="entry name" value="Ribosomal_bL17_CS"/>
</dbReference>
<organism evidence="7 8">
    <name type="scientific">candidate division LCP-89 bacterium B3_LCP</name>
    <dbReference type="NCBI Taxonomy" id="2012998"/>
    <lineage>
        <taxon>Bacteria</taxon>
        <taxon>Pseudomonadati</taxon>
        <taxon>Bacteria division LCP-89</taxon>
    </lineage>
</organism>
<comment type="subunit">
    <text evidence="4">Part of the 50S ribosomal subunit. Contacts protein L32.</text>
</comment>
<feature type="compositionally biased region" description="Basic and acidic residues" evidence="6">
    <location>
        <begin position="122"/>
        <end position="131"/>
    </location>
</feature>
<dbReference type="FunFam" id="3.90.1030.10:FF:000001">
    <property type="entry name" value="50S ribosomal protein L17"/>
    <property type="match status" value="1"/>
</dbReference>
<evidence type="ECO:0000256" key="3">
    <source>
        <dbReference type="ARBA" id="ARBA00023274"/>
    </source>
</evidence>
<comment type="caution">
    <text evidence="7">The sequence shown here is derived from an EMBL/GenBank/DDBJ whole genome shotgun (WGS) entry which is preliminary data.</text>
</comment>